<proteinExistence type="inferred from homology"/>
<dbReference type="InterPro" id="IPR005829">
    <property type="entry name" value="Sugar_transporter_CS"/>
</dbReference>
<dbReference type="PROSITE" id="PS00217">
    <property type="entry name" value="SUGAR_TRANSPORT_2"/>
    <property type="match status" value="1"/>
</dbReference>
<evidence type="ECO:0000259" key="9">
    <source>
        <dbReference type="PROSITE" id="PS50850"/>
    </source>
</evidence>
<comment type="caution">
    <text evidence="10">The sequence shown here is derived from an EMBL/GenBank/DDBJ whole genome shotgun (WGS) entry which is preliminary data.</text>
</comment>
<dbReference type="OrthoDB" id="6612291at2759"/>
<evidence type="ECO:0000313" key="10">
    <source>
        <dbReference type="EMBL" id="KAH7367022.1"/>
    </source>
</evidence>
<evidence type="ECO:0000256" key="7">
    <source>
        <dbReference type="RuleBase" id="RU003346"/>
    </source>
</evidence>
<keyword evidence="11" id="KW-1185">Reference proteome</keyword>
<feature type="transmembrane region" description="Helical" evidence="8">
    <location>
        <begin position="332"/>
        <end position="354"/>
    </location>
</feature>
<feature type="transmembrane region" description="Helical" evidence="8">
    <location>
        <begin position="7"/>
        <end position="25"/>
    </location>
</feature>
<dbReference type="InterPro" id="IPR036259">
    <property type="entry name" value="MFS_trans_sf"/>
</dbReference>
<dbReference type="PRINTS" id="PR00171">
    <property type="entry name" value="SUGRTRNSPORT"/>
</dbReference>
<feature type="domain" description="Major facilitator superfamily (MFS) profile" evidence="9">
    <location>
        <begin position="12"/>
        <end position="459"/>
    </location>
</feature>
<evidence type="ECO:0000256" key="3">
    <source>
        <dbReference type="ARBA" id="ARBA00022448"/>
    </source>
</evidence>
<evidence type="ECO:0000256" key="2">
    <source>
        <dbReference type="ARBA" id="ARBA00010992"/>
    </source>
</evidence>
<dbReference type="SUPFAM" id="SSF103473">
    <property type="entry name" value="MFS general substrate transporter"/>
    <property type="match status" value="1"/>
</dbReference>
<feature type="transmembrane region" description="Helical" evidence="8">
    <location>
        <begin position="145"/>
        <end position="165"/>
    </location>
</feature>
<dbReference type="NCBIfam" id="TIGR00879">
    <property type="entry name" value="SP"/>
    <property type="match status" value="1"/>
</dbReference>
<organism evidence="10 11">
    <name type="scientific">Plectosphaerella cucumerina</name>
    <dbReference type="NCBI Taxonomy" id="40658"/>
    <lineage>
        <taxon>Eukaryota</taxon>
        <taxon>Fungi</taxon>
        <taxon>Dikarya</taxon>
        <taxon>Ascomycota</taxon>
        <taxon>Pezizomycotina</taxon>
        <taxon>Sordariomycetes</taxon>
        <taxon>Hypocreomycetidae</taxon>
        <taxon>Glomerellales</taxon>
        <taxon>Plectosphaerellaceae</taxon>
        <taxon>Plectosphaerella</taxon>
    </lineage>
</organism>
<dbReference type="Gene3D" id="1.20.1250.20">
    <property type="entry name" value="MFS general substrate transporter like domains"/>
    <property type="match status" value="1"/>
</dbReference>
<dbReference type="GO" id="GO:0016020">
    <property type="term" value="C:membrane"/>
    <property type="evidence" value="ECO:0007669"/>
    <property type="project" value="UniProtKB-SubCell"/>
</dbReference>
<feature type="transmembrane region" description="Helical" evidence="8">
    <location>
        <begin position="84"/>
        <end position="102"/>
    </location>
</feature>
<keyword evidence="5 8" id="KW-1133">Transmembrane helix</keyword>
<comment type="similarity">
    <text evidence="2 7">Belongs to the major facilitator superfamily. Sugar transporter (TC 2.A.1.1) family.</text>
</comment>
<feature type="transmembrane region" description="Helical" evidence="8">
    <location>
        <begin position="177"/>
        <end position="200"/>
    </location>
</feature>
<feature type="transmembrane region" description="Helical" evidence="8">
    <location>
        <begin position="366"/>
        <end position="382"/>
    </location>
</feature>
<dbReference type="PANTHER" id="PTHR48022:SF46">
    <property type="entry name" value="SUGAR TRANSPORTER, PUTATIVE (AFU_ORTHOLOGUE AFUA_1G11830)-RELATED"/>
    <property type="match status" value="1"/>
</dbReference>
<evidence type="ECO:0000256" key="8">
    <source>
        <dbReference type="SAM" id="Phobius"/>
    </source>
</evidence>
<dbReference type="InterPro" id="IPR050360">
    <property type="entry name" value="MFS_Sugar_Transporters"/>
</dbReference>
<keyword evidence="4 8" id="KW-0812">Transmembrane</keyword>
<keyword evidence="6 8" id="KW-0472">Membrane</keyword>
<sequence>MVSKTRLYNWYCSLVAAMCMVLYGYDASVFNAVQGSSNWFEWVNLDKDRDTQMIGLINTSYTVGAIIAGFFLGGPTADFLGRRWGMFLGCLLTIIATMMQTFTPHHKIGVFIAGRVLIGIGQGLALTAAPVYIGEVTPANIRGKVMTVWQMNYSVGSFIAFWINFACAKQKVRLGNWDWRMVVIFQALVPSIVCVAIFFLPESPRWFIQKNGNVEGARASLRRIRDTEEEIEEELTSIRGAIEYEKEAIGGISYSALFKDPSVRKRMYLAFVLNVGQQLTGQGTLNSYSTSIYKKVWPNPDTINLINALNATFGILFTLNAMWTSDRYGRRWLLLVGAAGMAVCMLIVPTLGITTPTKADGTKSESVSIGIVFMFFLFAFFYKPSWGATVWMWTSEVFSMNIRAQAVGMCSQMQNVANTVFQQFFPTFLRNEGLRCLYFFMSINVCLFVFVWFFIPETKQIALEEIDVLFGGSSHAEKGTDMLGNHPHTTDDIRATNDAAFEVKDGATVQQTEAKKQSV</sequence>
<reference evidence="10" key="1">
    <citation type="journal article" date="2021" name="Nat. Commun.">
        <title>Genetic determinants of endophytism in the Arabidopsis root mycobiome.</title>
        <authorList>
            <person name="Mesny F."/>
            <person name="Miyauchi S."/>
            <person name="Thiergart T."/>
            <person name="Pickel B."/>
            <person name="Atanasova L."/>
            <person name="Karlsson M."/>
            <person name="Huettel B."/>
            <person name="Barry K.W."/>
            <person name="Haridas S."/>
            <person name="Chen C."/>
            <person name="Bauer D."/>
            <person name="Andreopoulos W."/>
            <person name="Pangilinan J."/>
            <person name="LaButti K."/>
            <person name="Riley R."/>
            <person name="Lipzen A."/>
            <person name="Clum A."/>
            <person name="Drula E."/>
            <person name="Henrissat B."/>
            <person name="Kohler A."/>
            <person name="Grigoriev I.V."/>
            <person name="Martin F.M."/>
            <person name="Hacquard S."/>
        </authorList>
    </citation>
    <scope>NUCLEOTIDE SEQUENCE</scope>
    <source>
        <strain evidence="10">MPI-CAGE-AT-0016</strain>
    </source>
</reference>
<protein>
    <submittedName>
        <fullName evidence="10">Quinate permease</fullName>
    </submittedName>
</protein>
<dbReference type="InterPro" id="IPR005828">
    <property type="entry name" value="MFS_sugar_transport-like"/>
</dbReference>
<feature type="transmembrane region" description="Helical" evidence="8">
    <location>
        <begin position="53"/>
        <end position="72"/>
    </location>
</feature>
<dbReference type="InterPro" id="IPR020846">
    <property type="entry name" value="MFS_dom"/>
</dbReference>
<dbReference type="PANTHER" id="PTHR48022">
    <property type="entry name" value="PLASTIDIC GLUCOSE TRANSPORTER 4"/>
    <property type="match status" value="1"/>
</dbReference>
<dbReference type="GO" id="GO:0005351">
    <property type="term" value="F:carbohydrate:proton symporter activity"/>
    <property type="evidence" value="ECO:0007669"/>
    <property type="project" value="TreeGrafter"/>
</dbReference>
<dbReference type="PROSITE" id="PS00216">
    <property type="entry name" value="SUGAR_TRANSPORT_1"/>
    <property type="match status" value="2"/>
</dbReference>
<feature type="transmembrane region" description="Helical" evidence="8">
    <location>
        <begin position="108"/>
        <end position="133"/>
    </location>
</feature>
<evidence type="ECO:0000256" key="5">
    <source>
        <dbReference type="ARBA" id="ARBA00022989"/>
    </source>
</evidence>
<dbReference type="PROSITE" id="PS50850">
    <property type="entry name" value="MFS"/>
    <property type="match status" value="1"/>
</dbReference>
<accession>A0A8K0TM26</accession>
<dbReference type="Pfam" id="PF00083">
    <property type="entry name" value="Sugar_tr"/>
    <property type="match status" value="1"/>
</dbReference>
<evidence type="ECO:0000313" key="11">
    <source>
        <dbReference type="Proteomes" id="UP000813385"/>
    </source>
</evidence>
<feature type="transmembrane region" description="Helical" evidence="8">
    <location>
        <begin position="436"/>
        <end position="455"/>
    </location>
</feature>
<keyword evidence="3 7" id="KW-0813">Transport</keyword>
<dbReference type="InterPro" id="IPR003663">
    <property type="entry name" value="Sugar/inositol_transpt"/>
</dbReference>
<evidence type="ECO:0000256" key="4">
    <source>
        <dbReference type="ARBA" id="ARBA00022692"/>
    </source>
</evidence>
<comment type="subcellular location">
    <subcellularLocation>
        <location evidence="1">Membrane</location>
        <topology evidence="1">Multi-pass membrane protein</topology>
    </subcellularLocation>
</comment>
<dbReference type="EMBL" id="JAGPXD010000002">
    <property type="protein sequence ID" value="KAH7367022.1"/>
    <property type="molecule type" value="Genomic_DNA"/>
</dbReference>
<gene>
    <name evidence="10" type="ORF">B0T11DRAFT_49779</name>
</gene>
<dbReference type="FunFam" id="1.20.1250.20:FF:000134">
    <property type="entry name" value="MFS sugar transporter protein"/>
    <property type="match status" value="1"/>
</dbReference>
<evidence type="ECO:0000256" key="6">
    <source>
        <dbReference type="ARBA" id="ARBA00023136"/>
    </source>
</evidence>
<dbReference type="Proteomes" id="UP000813385">
    <property type="component" value="Unassembled WGS sequence"/>
</dbReference>
<dbReference type="AlphaFoldDB" id="A0A8K0TM26"/>
<evidence type="ECO:0000256" key="1">
    <source>
        <dbReference type="ARBA" id="ARBA00004141"/>
    </source>
</evidence>
<name>A0A8K0TM26_9PEZI</name>